<dbReference type="InterPro" id="IPR036388">
    <property type="entry name" value="WH-like_DNA-bd_sf"/>
</dbReference>
<dbReference type="InterPro" id="IPR004099">
    <property type="entry name" value="Pyr_nucl-diS_OxRdtase_dimer"/>
</dbReference>
<dbReference type="InterPro" id="IPR036390">
    <property type="entry name" value="WH_DNA-bd_sf"/>
</dbReference>
<keyword evidence="8 9" id="KW-0676">Redox-active center</keyword>
<feature type="domain" description="DEP" evidence="10">
    <location>
        <begin position="22"/>
        <end position="96"/>
    </location>
</feature>
<evidence type="ECO:0000259" key="10">
    <source>
        <dbReference type="PROSITE" id="PS50186"/>
    </source>
</evidence>
<gene>
    <name evidence="11" type="ORF">PDEL0327_LOCUS1698</name>
</gene>
<evidence type="ECO:0000256" key="9">
    <source>
        <dbReference type="RuleBase" id="RU003691"/>
    </source>
</evidence>
<keyword evidence="4 9" id="KW-0274">FAD</keyword>
<evidence type="ECO:0000256" key="1">
    <source>
        <dbReference type="ARBA" id="ARBA00001974"/>
    </source>
</evidence>
<dbReference type="GO" id="GO:0003955">
    <property type="term" value="F:NAD(P)H dehydrogenase (quinone) activity"/>
    <property type="evidence" value="ECO:0007669"/>
    <property type="project" value="TreeGrafter"/>
</dbReference>
<dbReference type="Pfam" id="PF02852">
    <property type="entry name" value="Pyr_redox_dim"/>
    <property type="match status" value="1"/>
</dbReference>
<dbReference type="PRINTS" id="PR00368">
    <property type="entry name" value="FADPNR"/>
</dbReference>
<dbReference type="GO" id="GO:0035556">
    <property type="term" value="P:intracellular signal transduction"/>
    <property type="evidence" value="ECO:0007669"/>
    <property type="project" value="InterPro"/>
</dbReference>
<dbReference type="FunFam" id="3.30.390.30:FF:000001">
    <property type="entry name" value="Dihydrolipoyl dehydrogenase"/>
    <property type="match status" value="1"/>
</dbReference>
<dbReference type="Pfam" id="PF00610">
    <property type="entry name" value="DEP"/>
    <property type="match status" value="1"/>
</dbReference>
<reference evidence="11" key="1">
    <citation type="submission" date="2021-01" db="EMBL/GenBank/DDBJ databases">
        <authorList>
            <person name="Corre E."/>
            <person name="Pelletier E."/>
            <person name="Niang G."/>
            <person name="Scheremetjew M."/>
            <person name="Finn R."/>
            <person name="Kale V."/>
            <person name="Holt S."/>
            <person name="Cochrane G."/>
            <person name="Meng A."/>
            <person name="Brown T."/>
            <person name="Cohen L."/>
        </authorList>
    </citation>
    <scope>NUCLEOTIDE SEQUENCE</scope>
    <source>
        <strain evidence="11">B596</strain>
    </source>
</reference>
<dbReference type="Gene3D" id="3.30.390.30">
    <property type="match status" value="1"/>
</dbReference>
<dbReference type="InterPro" id="IPR036188">
    <property type="entry name" value="FAD/NAD-bd_sf"/>
</dbReference>
<dbReference type="SUPFAM" id="SSF55424">
    <property type="entry name" value="FAD/NAD-linked reductases, dimerisation (C-terminal) domain"/>
    <property type="match status" value="1"/>
</dbReference>
<protein>
    <recommendedName>
        <fullName evidence="10">DEP domain-containing protein</fullName>
    </recommendedName>
</protein>
<keyword evidence="7" id="KW-1015">Disulfide bond</keyword>
<dbReference type="PANTHER" id="PTHR43014">
    <property type="entry name" value="MERCURIC REDUCTASE"/>
    <property type="match status" value="1"/>
</dbReference>
<evidence type="ECO:0000256" key="3">
    <source>
        <dbReference type="ARBA" id="ARBA00022630"/>
    </source>
</evidence>
<dbReference type="PRINTS" id="PR00411">
    <property type="entry name" value="PNDRDTASEI"/>
</dbReference>
<dbReference type="SUPFAM" id="SSF51905">
    <property type="entry name" value="FAD/NAD(P)-binding domain"/>
    <property type="match status" value="2"/>
</dbReference>
<evidence type="ECO:0000256" key="4">
    <source>
        <dbReference type="ARBA" id="ARBA00022827"/>
    </source>
</evidence>
<dbReference type="InterPro" id="IPR016156">
    <property type="entry name" value="FAD/NAD-linked_Rdtase_dimer_sf"/>
</dbReference>
<evidence type="ECO:0000313" key="11">
    <source>
        <dbReference type="EMBL" id="CAD8730205.1"/>
    </source>
</evidence>
<evidence type="ECO:0000256" key="8">
    <source>
        <dbReference type="ARBA" id="ARBA00023284"/>
    </source>
</evidence>
<dbReference type="InterPro" id="IPR012999">
    <property type="entry name" value="Pyr_OxRdtase_I_AS"/>
</dbReference>
<dbReference type="GO" id="GO:0016668">
    <property type="term" value="F:oxidoreductase activity, acting on a sulfur group of donors, NAD(P) as acceptor"/>
    <property type="evidence" value="ECO:0007669"/>
    <property type="project" value="InterPro"/>
</dbReference>
<comment type="cofactor">
    <cofactor evidence="1">
        <name>FAD</name>
        <dbReference type="ChEBI" id="CHEBI:57692"/>
    </cofactor>
</comment>
<proteinExistence type="inferred from homology"/>
<evidence type="ECO:0000256" key="6">
    <source>
        <dbReference type="ARBA" id="ARBA00023002"/>
    </source>
</evidence>
<dbReference type="InterPro" id="IPR023753">
    <property type="entry name" value="FAD/NAD-binding_dom"/>
</dbReference>
<keyword evidence="5" id="KW-0521">NADP</keyword>
<dbReference type="InterPro" id="IPR000591">
    <property type="entry name" value="DEP_dom"/>
</dbReference>
<evidence type="ECO:0000256" key="7">
    <source>
        <dbReference type="ARBA" id="ARBA00023157"/>
    </source>
</evidence>
<evidence type="ECO:0000256" key="2">
    <source>
        <dbReference type="ARBA" id="ARBA00007532"/>
    </source>
</evidence>
<dbReference type="Pfam" id="PF07992">
    <property type="entry name" value="Pyr_redox_2"/>
    <property type="match status" value="1"/>
</dbReference>
<dbReference type="AlphaFoldDB" id="A0A7S0TCI7"/>
<evidence type="ECO:0000256" key="5">
    <source>
        <dbReference type="ARBA" id="ARBA00022857"/>
    </source>
</evidence>
<dbReference type="EMBL" id="HBFG01002239">
    <property type="protein sequence ID" value="CAD8730205.1"/>
    <property type="molecule type" value="Transcribed_RNA"/>
</dbReference>
<accession>A0A7S0TCI7</accession>
<dbReference type="GO" id="GO:0050660">
    <property type="term" value="F:flavin adenine dinucleotide binding"/>
    <property type="evidence" value="ECO:0007669"/>
    <property type="project" value="TreeGrafter"/>
</dbReference>
<dbReference type="SUPFAM" id="SSF46785">
    <property type="entry name" value="Winged helix' DNA-binding domain"/>
    <property type="match status" value="1"/>
</dbReference>
<sequence>MTNEQTSTELFQMDLDKIALQFKENVKLEDRMFRLKTYKQVFVGTEAVDYLIKSGAATNREDAVELGKALQQMGIFEHVFRDHGFEDEYLFYRMLGANERGAHTIDESTGQKVKWSNFLGGSSSKTTIKGQPNFPKPDFEHLDPKDVHAVSHVWPLDEHNTKLLDHVHPPAWKDPENGAPTYDMICIGAGVGGLVTAASAAGVGARVAMIEENLLGGDCLNVGCVPSKAIIHSANLAHTVKGDIKRLEAAGIFVDPTAVHVDFEKVMERVRKVRSDISHHDSAERFRDLGVEVYIGRAVFASERSIVVNGKTLNFRKAVIATGGYPTLIPMKGLKELHQQSFSTDEVKPIVMTNETFFNMTKQPKRLGVIGAGVIGLELAQAMQRLGSQVTVFGRSGKVLPKEDEDMAAIVKAQMIADGIQFALNVKEYKEIALNGTVLDNKYPEMTMTVVEKDEDSTETKYDFDALLVAAGRRPNVTGMDLELAKVEYDTKRGLFVNDKLQTTNPQVYGVGDCASQFKFTHAADFMARTVIRNALFFGKGKMSDLLIPYATFTSPEIASVGLYGHDLEELGIEYRVFEKHFKDNDRAICDDATEGFIRFRVDAKTDAILGCSIVGEGAGNMIGEVTLAMESGTGMGAMANVIHPYPTTSEVVRQAGDVYNKTKLTNTVKSLLRGIVRIQK</sequence>
<dbReference type="Gene3D" id="3.50.50.60">
    <property type="entry name" value="FAD/NAD(P)-binding domain"/>
    <property type="match status" value="2"/>
</dbReference>
<keyword evidence="6 9" id="KW-0560">Oxidoreductase</keyword>
<dbReference type="PROSITE" id="PS00076">
    <property type="entry name" value="PYRIDINE_REDOX_1"/>
    <property type="match status" value="1"/>
</dbReference>
<organism evidence="11">
    <name type="scientific">Pseudo-nitzschia delicatissima</name>
    <dbReference type="NCBI Taxonomy" id="44447"/>
    <lineage>
        <taxon>Eukaryota</taxon>
        <taxon>Sar</taxon>
        <taxon>Stramenopiles</taxon>
        <taxon>Ochrophyta</taxon>
        <taxon>Bacillariophyta</taxon>
        <taxon>Bacillariophyceae</taxon>
        <taxon>Bacillariophycidae</taxon>
        <taxon>Bacillariales</taxon>
        <taxon>Bacillariaceae</taxon>
        <taxon>Pseudo-nitzschia</taxon>
    </lineage>
</organism>
<comment type="similarity">
    <text evidence="2 9">Belongs to the class-I pyridine nucleotide-disulfide oxidoreductase family.</text>
</comment>
<dbReference type="Gene3D" id="1.10.10.10">
    <property type="entry name" value="Winged helix-like DNA-binding domain superfamily/Winged helix DNA-binding domain"/>
    <property type="match status" value="1"/>
</dbReference>
<keyword evidence="3 9" id="KW-0285">Flavoprotein</keyword>
<name>A0A7S0TCI7_9STRA</name>
<dbReference type="SMART" id="SM00049">
    <property type="entry name" value="DEP"/>
    <property type="match status" value="1"/>
</dbReference>
<dbReference type="PROSITE" id="PS50186">
    <property type="entry name" value="DEP"/>
    <property type="match status" value="1"/>
</dbReference>
<dbReference type="PANTHER" id="PTHR43014:SF2">
    <property type="entry name" value="MERCURIC REDUCTASE"/>
    <property type="match status" value="1"/>
</dbReference>
<dbReference type="CDD" id="cd04371">
    <property type="entry name" value="DEP"/>
    <property type="match status" value="1"/>
</dbReference>